<gene>
    <name evidence="1" type="ORF">L2737_15330</name>
</gene>
<organism evidence="1 2">
    <name type="scientific">Shewanella electrodiphila</name>
    <dbReference type="NCBI Taxonomy" id="934143"/>
    <lineage>
        <taxon>Bacteria</taxon>
        <taxon>Pseudomonadati</taxon>
        <taxon>Pseudomonadota</taxon>
        <taxon>Gammaproteobacteria</taxon>
        <taxon>Alteromonadales</taxon>
        <taxon>Shewanellaceae</taxon>
        <taxon>Shewanella</taxon>
    </lineage>
</organism>
<dbReference type="EMBL" id="JAKIKU010000008">
    <property type="protein sequence ID" value="MCL1046684.1"/>
    <property type="molecule type" value="Genomic_DNA"/>
</dbReference>
<keyword evidence="2" id="KW-1185">Reference proteome</keyword>
<name>A0ABT0KSC6_9GAMM</name>
<accession>A0ABT0KSC6</accession>
<comment type="caution">
    <text evidence="1">The sequence shown here is derived from an EMBL/GenBank/DDBJ whole genome shotgun (WGS) entry which is preliminary data.</text>
</comment>
<sequence>MEEFNAKVVFPDKINDGDVEIVDIHYDLEFLDVQVSILATQEVLTLRFDMTEGFRVLDERDLHNWWQVITMKDGWCFKVESGGWLSQESSRTDFMIGSLEYYKEYLIIGLDTCISVISQKEPVILKGT</sequence>
<evidence type="ECO:0000313" key="1">
    <source>
        <dbReference type="EMBL" id="MCL1046684.1"/>
    </source>
</evidence>
<dbReference type="Proteomes" id="UP001202134">
    <property type="component" value="Unassembled WGS sequence"/>
</dbReference>
<proteinExistence type="predicted"/>
<dbReference type="RefSeq" id="WP_248956282.1">
    <property type="nucleotide sequence ID" value="NZ_JAKIKU010000008.1"/>
</dbReference>
<reference evidence="1 2" key="1">
    <citation type="submission" date="2022-01" db="EMBL/GenBank/DDBJ databases">
        <title>Whole genome-based taxonomy of the Shewanellaceae.</title>
        <authorList>
            <person name="Martin-Rodriguez A.J."/>
        </authorList>
    </citation>
    <scope>NUCLEOTIDE SEQUENCE [LARGE SCALE GENOMIC DNA]</scope>
    <source>
        <strain evidence="1 2">DSM 24955</strain>
    </source>
</reference>
<protein>
    <submittedName>
        <fullName evidence="1">Uncharacterized protein</fullName>
    </submittedName>
</protein>
<evidence type="ECO:0000313" key="2">
    <source>
        <dbReference type="Proteomes" id="UP001202134"/>
    </source>
</evidence>